<dbReference type="SUPFAM" id="SSF53335">
    <property type="entry name" value="S-adenosyl-L-methionine-dependent methyltransferases"/>
    <property type="match status" value="1"/>
</dbReference>
<dbReference type="GO" id="GO:0032259">
    <property type="term" value="P:methylation"/>
    <property type="evidence" value="ECO:0007669"/>
    <property type="project" value="UniProtKB-KW"/>
</dbReference>
<feature type="domain" description="Methyltransferase" evidence="2">
    <location>
        <begin position="36"/>
        <end position="141"/>
    </location>
</feature>
<dbReference type="GO" id="GO:0008168">
    <property type="term" value="F:methyltransferase activity"/>
    <property type="evidence" value="ECO:0007669"/>
    <property type="project" value="UniProtKB-KW"/>
</dbReference>
<dbReference type="InterPro" id="IPR029063">
    <property type="entry name" value="SAM-dependent_MTases_sf"/>
</dbReference>
<dbReference type="CDD" id="cd02440">
    <property type="entry name" value="AdoMet_MTases"/>
    <property type="match status" value="1"/>
</dbReference>
<dbReference type="PANTHER" id="PTHR43861">
    <property type="entry name" value="TRANS-ACONITATE 2-METHYLTRANSFERASE-RELATED"/>
    <property type="match status" value="1"/>
</dbReference>
<proteinExistence type="predicted"/>
<keyword evidence="3" id="KW-0489">Methyltransferase</keyword>
<dbReference type="Gene3D" id="3.40.50.150">
    <property type="entry name" value="Vaccinia Virus protein VP39"/>
    <property type="match status" value="1"/>
</dbReference>
<reference evidence="3 4" key="1">
    <citation type="submission" date="2019-06" db="EMBL/GenBank/DDBJ databases">
        <title>Sequencing the genomes of 1000 actinobacteria strains.</title>
        <authorList>
            <person name="Klenk H.-P."/>
        </authorList>
    </citation>
    <scope>NUCLEOTIDE SEQUENCE [LARGE SCALE GENOMIC DNA]</scope>
    <source>
        <strain evidence="3 4">DSM 46699</strain>
    </source>
</reference>
<sequence>MFNTADDGEHARLLGQAQLWDRLTFRRLEGLGVGEGSRCLEVGGGTGTVVRWLADRVGPTGGVVATDLEPKWLRTVEASNVETFEHDISTEPLSSEAYDVINLRLVLMHQADEQAVLRKLIDALVPGGRLLVEEYDMRSLPVCHPPDDTWHTVAGASVELVNAAGADVRLGVKLQGMLEGAGLLDVDAEAVAFPRRVPDIQAWRQQFVEVGPRLVQGGWVTAEQVDSVIARFDDPNCDLVVYGPTLVSVTGRKPE</sequence>
<dbReference type="AlphaFoldDB" id="A0A561U8Y8"/>
<dbReference type="PANTHER" id="PTHR43861:SF3">
    <property type="entry name" value="PUTATIVE (AFU_ORTHOLOGUE AFUA_2G14390)-RELATED"/>
    <property type="match status" value="1"/>
</dbReference>
<evidence type="ECO:0000259" key="2">
    <source>
        <dbReference type="Pfam" id="PF13847"/>
    </source>
</evidence>
<dbReference type="EMBL" id="VIWX01000002">
    <property type="protein sequence ID" value="TWF95821.1"/>
    <property type="molecule type" value="Genomic_DNA"/>
</dbReference>
<organism evidence="3 4">
    <name type="scientific">Saccharopolyspora dendranthemae</name>
    <dbReference type="NCBI Taxonomy" id="1181886"/>
    <lineage>
        <taxon>Bacteria</taxon>
        <taxon>Bacillati</taxon>
        <taxon>Actinomycetota</taxon>
        <taxon>Actinomycetes</taxon>
        <taxon>Pseudonocardiales</taxon>
        <taxon>Pseudonocardiaceae</taxon>
        <taxon>Saccharopolyspora</taxon>
    </lineage>
</organism>
<evidence type="ECO:0000313" key="3">
    <source>
        <dbReference type="EMBL" id="TWF95821.1"/>
    </source>
</evidence>
<name>A0A561U8Y8_9PSEU</name>
<keyword evidence="1 3" id="KW-0808">Transferase</keyword>
<keyword evidence="4" id="KW-1185">Reference proteome</keyword>
<gene>
    <name evidence="3" type="ORF">FHU35_12821</name>
</gene>
<evidence type="ECO:0000313" key="4">
    <source>
        <dbReference type="Proteomes" id="UP000316184"/>
    </source>
</evidence>
<accession>A0A561U8Y8</accession>
<evidence type="ECO:0000256" key="1">
    <source>
        <dbReference type="ARBA" id="ARBA00022679"/>
    </source>
</evidence>
<comment type="caution">
    <text evidence="3">The sequence shown here is derived from an EMBL/GenBank/DDBJ whole genome shotgun (WGS) entry which is preliminary data.</text>
</comment>
<protein>
    <submittedName>
        <fullName evidence="3">Methyltransferase family protein</fullName>
    </submittedName>
</protein>
<dbReference type="Pfam" id="PF13847">
    <property type="entry name" value="Methyltransf_31"/>
    <property type="match status" value="1"/>
</dbReference>
<dbReference type="Proteomes" id="UP000316184">
    <property type="component" value="Unassembled WGS sequence"/>
</dbReference>
<dbReference type="InterPro" id="IPR025714">
    <property type="entry name" value="Methyltranfer_dom"/>
</dbReference>